<gene>
    <name evidence="1" type="ORF">N7449_007469</name>
</gene>
<name>A0A9W9MC42_9EURO</name>
<proteinExistence type="predicted"/>
<evidence type="ECO:0000313" key="1">
    <source>
        <dbReference type="EMBL" id="KAJ5196990.1"/>
    </source>
</evidence>
<evidence type="ECO:0000313" key="2">
    <source>
        <dbReference type="Proteomes" id="UP001150942"/>
    </source>
</evidence>
<accession>A0A9W9MC42</accession>
<keyword evidence="2" id="KW-1185">Reference proteome</keyword>
<dbReference type="EMBL" id="JAPQKQ010000005">
    <property type="protein sequence ID" value="KAJ5196990.1"/>
    <property type="molecule type" value="Genomic_DNA"/>
</dbReference>
<reference evidence="1" key="1">
    <citation type="submission" date="2022-11" db="EMBL/GenBank/DDBJ databases">
        <authorList>
            <person name="Petersen C."/>
        </authorList>
    </citation>
    <scope>NUCLEOTIDE SEQUENCE</scope>
    <source>
        <strain evidence="1">IBT 20477</strain>
    </source>
</reference>
<organism evidence="1 2">
    <name type="scientific">Penicillium cf. viridicatum</name>
    <dbReference type="NCBI Taxonomy" id="2972119"/>
    <lineage>
        <taxon>Eukaryota</taxon>
        <taxon>Fungi</taxon>
        <taxon>Dikarya</taxon>
        <taxon>Ascomycota</taxon>
        <taxon>Pezizomycotina</taxon>
        <taxon>Eurotiomycetes</taxon>
        <taxon>Eurotiomycetidae</taxon>
        <taxon>Eurotiales</taxon>
        <taxon>Aspergillaceae</taxon>
        <taxon>Penicillium</taxon>
    </lineage>
</organism>
<dbReference type="AlphaFoldDB" id="A0A9W9MC42"/>
<protein>
    <submittedName>
        <fullName evidence="1">Uncharacterized protein</fullName>
    </submittedName>
</protein>
<reference evidence="1" key="2">
    <citation type="journal article" date="2023" name="IMA Fungus">
        <title>Comparative genomic study of the Penicillium genus elucidates a diverse pangenome and 15 lateral gene transfer events.</title>
        <authorList>
            <person name="Petersen C."/>
            <person name="Sorensen T."/>
            <person name="Nielsen M.R."/>
            <person name="Sondergaard T.E."/>
            <person name="Sorensen J.L."/>
            <person name="Fitzpatrick D.A."/>
            <person name="Frisvad J.C."/>
            <person name="Nielsen K.L."/>
        </authorList>
    </citation>
    <scope>NUCLEOTIDE SEQUENCE</scope>
    <source>
        <strain evidence="1">IBT 20477</strain>
    </source>
</reference>
<comment type="caution">
    <text evidence="1">The sequence shown here is derived from an EMBL/GenBank/DDBJ whole genome shotgun (WGS) entry which is preliminary data.</text>
</comment>
<sequence length="96" mass="10647">MSNGYLCFYHIFTRVIEVVRDDWGERQGSLQIRMRGFPRQELQANPNNNPSLAGTPQKAAHCLGFENSTVDEGGFGDSAVASHETVDLGGYKSLER</sequence>
<dbReference type="Proteomes" id="UP001150942">
    <property type="component" value="Unassembled WGS sequence"/>
</dbReference>